<dbReference type="Gene3D" id="1.10.1200.10">
    <property type="entry name" value="ACP-like"/>
    <property type="match status" value="1"/>
</dbReference>
<dbReference type="Pfam" id="PF00698">
    <property type="entry name" value="Acyl_transf_1"/>
    <property type="match status" value="1"/>
</dbReference>
<dbReference type="InterPro" id="IPR020841">
    <property type="entry name" value="PKS_Beta-ketoAc_synthase_dom"/>
</dbReference>
<dbReference type="SMART" id="SM00827">
    <property type="entry name" value="PKS_AT"/>
    <property type="match status" value="1"/>
</dbReference>
<dbReference type="InterPro" id="IPR014030">
    <property type="entry name" value="Ketoacyl_synth_N"/>
</dbReference>
<feature type="domain" description="Ketosynthase family 3 (KS3)" evidence="7">
    <location>
        <begin position="383"/>
        <end position="798"/>
    </location>
</feature>
<feature type="domain" description="Carrier" evidence="6">
    <location>
        <begin position="1617"/>
        <end position="1692"/>
    </location>
</feature>
<name>A0A553HZ39_9PEZI</name>
<dbReference type="Gene3D" id="3.40.366.10">
    <property type="entry name" value="Malonyl-Coenzyme A Acyl Carrier Protein, domain 2"/>
    <property type="match status" value="3"/>
</dbReference>
<evidence type="ECO:0000256" key="3">
    <source>
        <dbReference type="ARBA" id="ARBA00022679"/>
    </source>
</evidence>
<dbReference type="PROSITE" id="PS52019">
    <property type="entry name" value="PKS_MFAS_DH"/>
    <property type="match status" value="1"/>
</dbReference>
<dbReference type="Pfam" id="PF02801">
    <property type="entry name" value="Ketoacyl-synt_C"/>
    <property type="match status" value="1"/>
</dbReference>
<dbReference type="Gene3D" id="3.30.70.250">
    <property type="entry name" value="Malonyl-CoA ACP transacylase, ACP-binding"/>
    <property type="match status" value="1"/>
</dbReference>
<keyword evidence="4" id="KW-0511">Multifunctional enzyme</keyword>
<keyword evidence="1" id="KW-0596">Phosphopantetheine</keyword>
<evidence type="ECO:0000256" key="4">
    <source>
        <dbReference type="ARBA" id="ARBA00023268"/>
    </source>
</evidence>
<dbReference type="PANTHER" id="PTHR43775:SF37">
    <property type="entry name" value="SI:DKEY-61P9.11"/>
    <property type="match status" value="1"/>
</dbReference>
<evidence type="ECO:0000313" key="10">
    <source>
        <dbReference type="Proteomes" id="UP000319160"/>
    </source>
</evidence>
<dbReference type="Pfam" id="PF00109">
    <property type="entry name" value="ketoacyl-synt"/>
    <property type="match status" value="1"/>
</dbReference>
<dbReference type="InterPro" id="IPR006162">
    <property type="entry name" value="Ppantetheine_attach_site"/>
</dbReference>
<dbReference type="PROSITE" id="PS00606">
    <property type="entry name" value="KS3_1"/>
    <property type="match status" value="1"/>
</dbReference>
<evidence type="ECO:0000256" key="1">
    <source>
        <dbReference type="ARBA" id="ARBA00022450"/>
    </source>
</evidence>
<evidence type="ECO:0000259" key="8">
    <source>
        <dbReference type="PROSITE" id="PS52019"/>
    </source>
</evidence>
<organism evidence="9 10">
    <name type="scientific">Xylaria flabelliformis</name>
    <dbReference type="NCBI Taxonomy" id="2512241"/>
    <lineage>
        <taxon>Eukaryota</taxon>
        <taxon>Fungi</taxon>
        <taxon>Dikarya</taxon>
        <taxon>Ascomycota</taxon>
        <taxon>Pezizomycotina</taxon>
        <taxon>Sordariomycetes</taxon>
        <taxon>Xylariomycetidae</taxon>
        <taxon>Xylariales</taxon>
        <taxon>Xylariaceae</taxon>
        <taxon>Xylaria</taxon>
    </lineage>
</organism>
<evidence type="ECO:0000313" key="9">
    <source>
        <dbReference type="EMBL" id="TRX93222.1"/>
    </source>
</evidence>
<dbReference type="InterPro" id="IPR009081">
    <property type="entry name" value="PP-bd_ACP"/>
</dbReference>
<evidence type="ECO:0000256" key="2">
    <source>
        <dbReference type="ARBA" id="ARBA00022553"/>
    </source>
</evidence>
<dbReference type="InterPro" id="IPR029058">
    <property type="entry name" value="AB_hydrolase_fold"/>
</dbReference>
<feature type="region of interest" description="C-terminal hotdog fold" evidence="5">
    <location>
        <begin position="1429"/>
        <end position="1577"/>
    </location>
</feature>
<dbReference type="Gene3D" id="3.30.70.3290">
    <property type="match status" value="1"/>
</dbReference>
<evidence type="ECO:0000256" key="5">
    <source>
        <dbReference type="PROSITE-ProRule" id="PRU01363"/>
    </source>
</evidence>
<proteinExistence type="predicted"/>
<dbReference type="Pfam" id="PF16073">
    <property type="entry name" value="SAT"/>
    <property type="match status" value="1"/>
</dbReference>
<dbReference type="InterPro" id="IPR032088">
    <property type="entry name" value="SAT"/>
</dbReference>
<dbReference type="PANTHER" id="PTHR43775">
    <property type="entry name" value="FATTY ACID SYNTHASE"/>
    <property type="match status" value="1"/>
</dbReference>
<dbReference type="SMART" id="SM00825">
    <property type="entry name" value="PKS_KS"/>
    <property type="match status" value="1"/>
</dbReference>
<dbReference type="Pfam" id="PF14765">
    <property type="entry name" value="PS-DH"/>
    <property type="match status" value="1"/>
</dbReference>
<dbReference type="Gene3D" id="3.10.129.110">
    <property type="entry name" value="Polyketide synthase dehydratase"/>
    <property type="match status" value="1"/>
</dbReference>
<dbReference type="PROSITE" id="PS52004">
    <property type="entry name" value="KS3_2"/>
    <property type="match status" value="1"/>
</dbReference>
<dbReference type="STRING" id="2512241.A0A553HZ39"/>
<dbReference type="InterPro" id="IPR016039">
    <property type="entry name" value="Thiolase-like"/>
</dbReference>
<dbReference type="SUPFAM" id="SSF53474">
    <property type="entry name" value="alpha/beta-Hydrolases"/>
    <property type="match status" value="1"/>
</dbReference>
<dbReference type="Pfam" id="PF22621">
    <property type="entry name" value="CurL-like_PKS_C"/>
    <property type="match status" value="1"/>
</dbReference>
<dbReference type="InterPro" id="IPR014043">
    <property type="entry name" value="Acyl_transferase_dom"/>
</dbReference>
<dbReference type="EMBL" id="VFLP01000030">
    <property type="protein sequence ID" value="TRX93222.1"/>
    <property type="molecule type" value="Genomic_DNA"/>
</dbReference>
<dbReference type="SUPFAM" id="SSF52151">
    <property type="entry name" value="FabD/lysophospholipase-like"/>
    <property type="match status" value="1"/>
</dbReference>
<dbReference type="OrthoDB" id="329835at2759"/>
<dbReference type="Pfam" id="PF00975">
    <property type="entry name" value="Thioesterase"/>
    <property type="match status" value="1"/>
</dbReference>
<dbReference type="CDD" id="cd00833">
    <property type="entry name" value="PKS"/>
    <property type="match status" value="1"/>
</dbReference>
<dbReference type="InterPro" id="IPR018201">
    <property type="entry name" value="Ketoacyl_synth_AS"/>
</dbReference>
<keyword evidence="3" id="KW-0808">Transferase</keyword>
<dbReference type="Proteomes" id="UP000319160">
    <property type="component" value="Unassembled WGS sequence"/>
</dbReference>
<dbReference type="GO" id="GO:0004312">
    <property type="term" value="F:fatty acid synthase activity"/>
    <property type="evidence" value="ECO:0007669"/>
    <property type="project" value="TreeGrafter"/>
</dbReference>
<keyword evidence="10" id="KW-1185">Reference proteome</keyword>
<dbReference type="Pfam" id="PF00550">
    <property type="entry name" value="PP-binding"/>
    <property type="match status" value="1"/>
</dbReference>
<dbReference type="Gene3D" id="3.40.50.1820">
    <property type="entry name" value="alpha/beta hydrolase"/>
    <property type="match status" value="1"/>
</dbReference>
<feature type="region of interest" description="N-terminal hotdog fold" evidence="5">
    <location>
        <begin position="1282"/>
        <end position="1404"/>
    </location>
</feature>
<dbReference type="PROSITE" id="PS00012">
    <property type="entry name" value="PHOSPHOPANTETHEINE"/>
    <property type="match status" value="1"/>
</dbReference>
<dbReference type="InterPro" id="IPR036736">
    <property type="entry name" value="ACP-like_sf"/>
</dbReference>
<dbReference type="InterPro" id="IPR049900">
    <property type="entry name" value="PKS_mFAS_DH"/>
</dbReference>
<feature type="domain" description="PKS/mFAS DH" evidence="8">
    <location>
        <begin position="1282"/>
        <end position="1577"/>
    </location>
</feature>
<evidence type="ECO:0000259" key="6">
    <source>
        <dbReference type="PROSITE" id="PS50075"/>
    </source>
</evidence>
<dbReference type="InterPro" id="IPR001031">
    <property type="entry name" value="Thioesterase"/>
</dbReference>
<dbReference type="GO" id="GO:0004315">
    <property type="term" value="F:3-oxoacyl-[acyl-carrier-protein] synthase activity"/>
    <property type="evidence" value="ECO:0007669"/>
    <property type="project" value="InterPro"/>
</dbReference>
<dbReference type="InterPro" id="IPR014031">
    <property type="entry name" value="Ketoacyl_synth_C"/>
</dbReference>
<gene>
    <name evidence="9" type="ORF">FHL15_005801</name>
</gene>
<dbReference type="InterPro" id="IPR050091">
    <property type="entry name" value="PKS_NRPS_Biosynth_Enz"/>
</dbReference>
<dbReference type="Pfam" id="PF21089">
    <property type="entry name" value="PKS_DH_N"/>
    <property type="match status" value="1"/>
</dbReference>
<dbReference type="SUPFAM" id="SSF47336">
    <property type="entry name" value="ACP-like"/>
    <property type="match status" value="1"/>
</dbReference>
<dbReference type="Gene3D" id="3.40.47.10">
    <property type="match status" value="1"/>
</dbReference>
<protein>
    <submittedName>
        <fullName evidence="9">Uncharacterized protein</fullName>
    </submittedName>
</protein>
<dbReference type="SUPFAM" id="SSF53901">
    <property type="entry name" value="Thiolase-like"/>
    <property type="match status" value="1"/>
</dbReference>
<feature type="active site" description="Proton acceptor; for dehydratase activity" evidence="5">
    <location>
        <position position="1313"/>
    </location>
</feature>
<accession>A0A553HZ39</accession>
<dbReference type="InterPro" id="IPR001227">
    <property type="entry name" value="Ac_transferase_dom_sf"/>
</dbReference>
<evidence type="ECO:0000259" key="7">
    <source>
        <dbReference type="PROSITE" id="PS52004"/>
    </source>
</evidence>
<dbReference type="PROSITE" id="PS50075">
    <property type="entry name" value="CARRIER"/>
    <property type="match status" value="1"/>
</dbReference>
<dbReference type="GO" id="GO:0006633">
    <property type="term" value="P:fatty acid biosynthetic process"/>
    <property type="evidence" value="ECO:0007669"/>
    <property type="project" value="InterPro"/>
</dbReference>
<dbReference type="InterPro" id="IPR042104">
    <property type="entry name" value="PKS_dehydratase_sf"/>
</dbReference>
<reference evidence="10" key="1">
    <citation type="submission" date="2019-06" db="EMBL/GenBank/DDBJ databases">
        <title>Draft genome sequence of the griseofulvin-producing fungus Xylaria cubensis strain G536.</title>
        <authorList>
            <person name="Mead M.E."/>
            <person name="Raja H.A."/>
            <person name="Steenwyk J.L."/>
            <person name="Knowles S.L."/>
            <person name="Oberlies N.H."/>
            <person name="Rokas A."/>
        </authorList>
    </citation>
    <scope>NUCLEOTIDE SEQUENCE [LARGE SCALE GENOMIC DNA]</scope>
    <source>
        <strain evidence="10">G536</strain>
    </source>
</reference>
<dbReference type="GO" id="GO:0044550">
    <property type="term" value="P:secondary metabolite biosynthetic process"/>
    <property type="evidence" value="ECO:0007669"/>
    <property type="project" value="TreeGrafter"/>
</dbReference>
<dbReference type="InterPro" id="IPR049551">
    <property type="entry name" value="PKS_DH_C"/>
</dbReference>
<dbReference type="InterPro" id="IPR016035">
    <property type="entry name" value="Acyl_Trfase/lysoPLipase"/>
</dbReference>
<keyword evidence="2" id="KW-0597">Phosphoprotein</keyword>
<dbReference type="InterPro" id="IPR049552">
    <property type="entry name" value="PKS_DH_N"/>
</dbReference>
<sequence length="1979" mass="219628">MKTRIPGDILLFNGQGSKEHLFDRDAVVELEKHLGETNSLFQTFLQQCLEAFQFECSTLNEKERMVLGCDSSEFYENTKALFFPSEANRSHPVAETISLYIRQILEFIVYAAQSKVHPRIVEVTGVCTGLIPAVLAASTLSYESPEFLDLAVHGFRLSFWIGLRSASACHDLLGDLALYPAWVLSTFGWPTDKLQTALTEFYSQQDKELNSAVQISAIFDNDVHSLSGPGQILTDFRSAMIPSSIQCRTAHVHGFYHGGSRMSEVVAQVLRDVESRRIRFPTWETLHAPIRSSTTGDRMIKSSSSRSLLETVLSSIFVDICDWKKTRQKLFEESIKYLAHDHEAEYRLLCVGPGTKSLLQGAPTHNRLSIVGNVLELIEGDMEDMIAIVGMSINYPGANCLEQLWDILEEARCTASKIPSSRFDTPAKLSNRHGNFLEDPFQFDSSFFNISPREAKSMDPQHRLLLQAAFEALEDSGYCPDSTPSFQRDSFGVFVGVATNDYVDNLRQDIDVYYSPGTLRGFLSGRISYAFNFLGPSIVVDTACSSSIVALYQACQALRSGECTAALAGGVNTITSPDMYNGLARAHFLSPTGQCRPFDAAADGYCRAEGCGLVVVKKLSDAIRENDHIYGVIRGIGVNQCGTAKSITHPDHKTQAALFTRLLHSSRTTPDTVNVVEAHGTGTQAGDFAEVLSLNSTFEPRSTSNPLYVSSIKGNIGHAEAASGMAGVAKLLAMFQRGQIPPQASFKSLNPRLTDHIRNMVVPKQLTEWARSTNQSPRRAMLCNFGAAGSNSALILEEHVPKMKASSGSKGPIPRRSHHVLNLSAKSEKVLQLLKERFVSHIEAHPETDINDLCYTTNARRQAHDGFRLSTTGANLSQLVGSLRHSASVEQNSVKDTLRKCVFVFSGQGHARKGMGAEMLSTVPEFRVIVDRCDEILSENGFPVITPFISGSLDPNTEEYAGDEIVVAQCALFVLEFALARVWTQWGLSPDVVVGHSIGEYAAMAIAGVLDVQDALLLVARRAKLIATKCESGISGMVACKSTVEDIQLSLGGDDPRFSKIDIACLNSQEDIVLSSPIESLNPFIEHCKVRGIKAKQLNVSYGFHSSYMDPILSDFQSFISTVKLREAKIMIGSSVKGKILDSNEKLQPDYFLQHTRDAVNFRDAIKDIERSFPDTRLDFIEIGPSPSSESMIRRMIKNNPYTYLPSLRHTETPWETLSQSLSHLFLQGHHVKWREVYNGSSHKFLASLPKYPLNTSRYYVRFQEQSVKTVEFSDKPAKPSFEFLGSAEPVTSRHTFSFHTQLAPLGPYIKAHTVAGVPLCPASVLIEVALEALSLSQVTSNTSLHLLNNVIFETPLVYADQIGNESILQTELDMTLSEQTRFSLSSSRQHHCSGIITRKSPSEVVDMFIRKSAFVKRQRRTSYQDSGAAFDLFSPKTIYHVIFPRVVAYDEPFLTLKQMSVSESRLEACGTMQLDSTLLGNNFVCHPAFIDTMLHAPGFLANIYVPADIACICTSIECAYLPAIQQLKEGEMAIYCSLTDVGHSIIADAYMIDSDEKVVGFIEGCCFRKIPLASFNNHLSRTLHKSSLKISTPELTRKDSLRTKDVVLPPTPPNYVDEPGLLQSLFLEICGIQIEPSMMNSTLATLGVDSLLSIELGNEMRERFDFILDESQHSISDLTFNRLEEMITANMHAPNDALKSSGPQASTTIITPNATSLSSKEDYNFQRIIQRQNYGPQKCSVYLFHDGSGHCSFYSRMSNMNRDITGIFSPDSAAGIERLEDLASLYIKRTKIGEEQEVVLGGWSFGGVLAFEVARQLQALGRVVKGLILIDSPSPVDHKALPPEVISHIVNNKTASGRTYVTDASKQAREKITQKFQYHAMLLQNYHPRPRIDNAPCVMLKCSHSMDTVMLCNVKYPWVSDDSFREKSVRHWEQLMGRSIPVLDIACNHFQVFDADYIEDVSQKMMLAYEILENFDIQ</sequence>
<feature type="active site" description="Proton donor; for dehydratase activity" evidence="5">
    <location>
        <position position="1492"/>
    </location>
</feature>
<comment type="caution">
    <text evidence="9">The sequence shown here is derived from an EMBL/GenBank/DDBJ whole genome shotgun (WGS) entry which is preliminary data.</text>
</comment>